<reference evidence="1 2" key="1">
    <citation type="journal article" date="2010" name="Int. J. Syst. Evol. Microbiol.">
        <title>Bacillus horneckiae sp. nov., isolated from a spacecraft-assembly clean room.</title>
        <authorList>
            <person name="Vaishampayan P."/>
            <person name="Probst A."/>
            <person name="Krishnamurthi S."/>
            <person name="Ghosh S."/>
            <person name="Osman S."/>
            <person name="McDowall A."/>
            <person name="Ruckmani A."/>
            <person name="Mayilraj S."/>
            <person name="Venkateswaran K."/>
        </authorList>
    </citation>
    <scope>NUCLEOTIDE SEQUENCE [LARGE SCALE GENOMIC DNA]</scope>
    <source>
        <strain evidence="2">1PO1SC</strain>
    </source>
</reference>
<sequence length="115" mass="13753">MNTLETQEERIDRLELYVHLLRQLVIDQEEYSLWDWAMVNQLNNQQLHSIQQILKNSVLCLMNDELKTIPFEEVSRDLKEVLKTADCPNDDDAVKLLLNKAVKMTPYRRLQYYLD</sequence>
<dbReference type="AlphaFoldDB" id="A0A2N0ZD36"/>
<evidence type="ECO:0008006" key="3">
    <source>
        <dbReference type="Google" id="ProtNLM"/>
    </source>
</evidence>
<keyword evidence="2" id="KW-1185">Reference proteome</keyword>
<proteinExistence type="predicted"/>
<organism evidence="1 2">
    <name type="scientific">Cytobacillus horneckiae</name>
    <dbReference type="NCBI Taxonomy" id="549687"/>
    <lineage>
        <taxon>Bacteria</taxon>
        <taxon>Bacillati</taxon>
        <taxon>Bacillota</taxon>
        <taxon>Bacilli</taxon>
        <taxon>Bacillales</taxon>
        <taxon>Bacillaceae</taxon>
        <taxon>Cytobacillus</taxon>
    </lineage>
</organism>
<dbReference type="Proteomes" id="UP000233343">
    <property type="component" value="Unassembled WGS sequence"/>
</dbReference>
<evidence type="ECO:0000313" key="2">
    <source>
        <dbReference type="Proteomes" id="UP000233343"/>
    </source>
</evidence>
<protein>
    <recommendedName>
        <fullName evidence="3">DUF1878 domain-containing protein</fullName>
    </recommendedName>
</protein>
<dbReference type="EMBL" id="PISD01000043">
    <property type="protein sequence ID" value="PKG27420.1"/>
    <property type="molecule type" value="Genomic_DNA"/>
</dbReference>
<dbReference type="RefSeq" id="WP_066197393.1">
    <property type="nucleotide sequence ID" value="NZ_JARMMB010000037.1"/>
</dbReference>
<evidence type="ECO:0000313" key="1">
    <source>
        <dbReference type="EMBL" id="PKG27420.1"/>
    </source>
</evidence>
<name>A0A2N0ZD36_9BACI</name>
<gene>
    <name evidence="1" type="ORF">CWS20_18695</name>
</gene>
<accession>A0A2N0ZD36</accession>
<comment type="caution">
    <text evidence="1">The sequence shown here is derived from an EMBL/GenBank/DDBJ whole genome shotgun (WGS) entry which is preliminary data.</text>
</comment>